<keyword evidence="7" id="KW-0449">Lipoprotein</keyword>
<feature type="compositionally biased region" description="Low complexity" evidence="11">
    <location>
        <begin position="330"/>
        <end position="349"/>
    </location>
</feature>
<keyword evidence="5" id="KW-0472">Membrane</keyword>
<dbReference type="EMBL" id="CAJNOU010000303">
    <property type="protein sequence ID" value="CAF0952101.1"/>
    <property type="molecule type" value="Genomic_DNA"/>
</dbReference>
<evidence type="ECO:0000313" key="15">
    <source>
        <dbReference type="EMBL" id="CAF3561513.1"/>
    </source>
</evidence>
<dbReference type="EMBL" id="CAJOAX010001087">
    <property type="protein sequence ID" value="CAF3684188.1"/>
    <property type="molecule type" value="Genomic_DNA"/>
</dbReference>
<evidence type="ECO:0000256" key="3">
    <source>
        <dbReference type="ARBA" id="ARBA00022475"/>
    </source>
</evidence>
<dbReference type="AlphaFoldDB" id="A0A818KJH8"/>
<feature type="region of interest" description="Disordered" evidence="11">
    <location>
        <begin position="330"/>
        <end position="360"/>
    </location>
</feature>
<reference evidence="15" key="1">
    <citation type="submission" date="2021-02" db="EMBL/GenBank/DDBJ databases">
        <authorList>
            <person name="Nowell W R."/>
        </authorList>
    </citation>
    <scope>NUCLEOTIDE SEQUENCE</scope>
</reference>
<keyword evidence="4" id="KW-0378">Hydrolase</keyword>
<evidence type="ECO:0000256" key="2">
    <source>
        <dbReference type="ARBA" id="ARBA00012423"/>
    </source>
</evidence>
<evidence type="ECO:0000256" key="6">
    <source>
        <dbReference type="ARBA" id="ARBA00023139"/>
    </source>
</evidence>
<name>A0A818KJH8_9BILA</name>
<dbReference type="SUPFAM" id="SSF53474">
    <property type="entry name" value="alpha/beta-Hydrolases"/>
    <property type="match status" value="1"/>
</dbReference>
<comment type="subcellular location">
    <subcellularLocation>
        <location evidence="1">Cell membrane</location>
    </subcellularLocation>
    <subcellularLocation>
        <location evidence="9">Endomembrane system</location>
        <topology evidence="9">Lipid-anchor</topology>
        <orientation evidence="9">Cytoplasmic side</orientation>
    </subcellularLocation>
</comment>
<evidence type="ECO:0000256" key="5">
    <source>
        <dbReference type="ARBA" id="ARBA00023136"/>
    </source>
</evidence>
<evidence type="ECO:0000256" key="4">
    <source>
        <dbReference type="ARBA" id="ARBA00022801"/>
    </source>
</evidence>
<evidence type="ECO:0000259" key="12">
    <source>
        <dbReference type="Pfam" id="PF12146"/>
    </source>
</evidence>
<dbReference type="Proteomes" id="UP000663889">
    <property type="component" value="Unassembled WGS sequence"/>
</dbReference>
<protein>
    <recommendedName>
        <fullName evidence="2">palmitoyl-protein hydrolase</fullName>
        <ecNumber evidence="2">3.1.2.22</ecNumber>
    </recommendedName>
</protein>
<evidence type="ECO:0000313" key="13">
    <source>
        <dbReference type="EMBL" id="CAF0823011.1"/>
    </source>
</evidence>
<evidence type="ECO:0000256" key="7">
    <source>
        <dbReference type="ARBA" id="ARBA00023288"/>
    </source>
</evidence>
<sequence>MNTLSIRDLCCLFCCPPFPSRIAAKLAFLPPEPTYSLHIANIPISTNGAIDQKPSSSSSSTTTKTSVTDINTSVRYTIVFAEKAEWQHSQSDISKLEPYFVTTSRHNRIACLYVNCTSDPKYYILFSHGNAVDLGQMASFFIILGTRLQCNIISYDYSGYGASQGKASEKNMYADIEAAYKSIKQRYHIPESKIILYGQSIGTVPTIDLASRHSECCIACILHSPLTSGMRVAFPDTKRTWCCDAFPSIDKIHRIRSIVLIIHGTEDDVIDVSHGFALYNRIHIQHQIEPLWLDGAGHNDIEAHGQYVERLLRLIDVDIPQILLKKQQQQEQQQTLSSPPAPPTLASTLIIPASTTNGTN</sequence>
<dbReference type="PANTHER" id="PTHR12277">
    <property type="entry name" value="ALPHA/BETA HYDROLASE DOMAIN-CONTAINING PROTEIN"/>
    <property type="match status" value="1"/>
</dbReference>
<dbReference type="EMBL" id="CAJNOO010000138">
    <property type="protein sequence ID" value="CAF0823011.1"/>
    <property type="molecule type" value="Genomic_DNA"/>
</dbReference>
<dbReference type="OrthoDB" id="446723at2759"/>
<dbReference type="EMBL" id="CAJOBE010000076">
    <property type="protein sequence ID" value="CAF3561513.1"/>
    <property type="molecule type" value="Genomic_DNA"/>
</dbReference>
<dbReference type="Pfam" id="PF12146">
    <property type="entry name" value="Hydrolase_4"/>
    <property type="match status" value="1"/>
</dbReference>
<dbReference type="GO" id="GO:0005886">
    <property type="term" value="C:plasma membrane"/>
    <property type="evidence" value="ECO:0007669"/>
    <property type="project" value="UniProtKB-SubCell"/>
</dbReference>
<evidence type="ECO:0000256" key="1">
    <source>
        <dbReference type="ARBA" id="ARBA00004236"/>
    </source>
</evidence>
<evidence type="ECO:0000256" key="8">
    <source>
        <dbReference type="ARBA" id="ARBA00038397"/>
    </source>
</evidence>
<evidence type="ECO:0000256" key="11">
    <source>
        <dbReference type="SAM" id="MobiDB-lite"/>
    </source>
</evidence>
<keyword evidence="6" id="KW-0564">Palmitate</keyword>
<evidence type="ECO:0000313" key="17">
    <source>
        <dbReference type="Proteomes" id="UP000663874"/>
    </source>
</evidence>
<dbReference type="InterPro" id="IPR022742">
    <property type="entry name" value="Hydrolase_4"/>
</dbReference>
<dbReference type="GO" id="GO:0010008">
    <property type="term" value="C:endosome membrane"/>
    <property type="evidence" value="ECO:0007669"/>
    <property type="project" value="TreeGrafter"/>
</dbReference>
<dbReference type="Proteomes" id="UP000663882">
    <property type="component" value="Unassembled WGS sequence"/>
</dbReference>
<evidence type="ECO:0000313" key="14">
    <source>
        <dbReference type="EMBL" id="CAF0952101.1"/>
    </source>
</evidence>
<dbReference type="PANTHER" id="PTHR12277:SF81">
    <property type="entry name" value="PROTEIN ABHD13"/>
    <property type="match status" value="1"/>
</dbReference>
<dbReference type="InterPro" id="IPR029058">
    <property type="entry name" value="AB_hydrolase_fold"/>
</dbReference>
<dbReference type="EC" id="3.1.2.22" evidence="2"/>
<dbReference type="Gene3D" id="3.40.50.1820">
    <property type="entry name" value="alpha/beta hydrolase"/>
    <property type="match status" value="1"/>
</dbReference>
<dbReference type="Proteomes" id="UP000663874">
    <property type="component" value="Unassembled WGS sequence"/>
</dbReference>
<dbReference type="FunFam" id="3.40.50.1820:FF:000008">
    <property type="entry name" value="Alpha/beta hydrolase domain-containing protein 17B"/>
    <property type="match status" value="1"/>
</dbReference>
<feature type="domain" description="Serine aminopeptidase S33" evidence="12">
    <location>
        <begin position="119"/>
        <end position="228"/>
    </location>
</feature>
<proteinExistence type="inferred from homology"/>
<comment type="similarity">
    <text evidence="8">Belongs to the AB hydrolase superfamily. ABHD17 family.</text>
</comment>
<gene>
    <name evidence="15" type="ORF">FNK824_LOCUS1476</name>
    <name evidence="16" type="ORF">OTI717_LOCUS11432</name>
    <name evidence="13" type="ORF">RFH988_LOCUS5037</name>
    <name evidence="14" type="ORF">SEV965_LOCUS8312</name>
</gene>
<comment type="caution">
    <text evidence="15">The sequence shown here is derived from an EMBL/GenBank/DDBJ whole genome shotgun (WGS) entry which is preliminary data.</text>
</comment>
<dbReference type="GO" id="GO:0008474">
    <property type="term" value="F:palmitoyl-(protein) hydrolase activity"/>
    <property type="evidence" value="ECO:0007669"/>
    <property type="project" value="UniProtKB-EC"/>
</dbReference>
<accession>A0A818KJH8</accession>
<dbReference type="Proteomes" id="UP000663823">
    <property type="component" value="Unassembled WGS sequence"/>
</dbReference>
<keyword evidence="3" id="KW-1003">Cell membrane</keyword>
<evidence type="ECO:0000313" key="16">
    <source>
        <dbReference type="EMBL" id="CAF3684188.1"/>
    </source>
</evidence>
<evidence type="ECO:0000256" key="10">
    <source>
        <dbReference type="ARBA" id="ARBA00047337"/>
    </source>
</evidence>
<organism evidence="15 17">
    <name type="scientific">Rotaria sordida</name>
    <dbReference type="NCBI Taxonomy" id="392033"/>
    <lineage>
        <taxon>Eukaryota</taxon>
        <taxon>Metazoa</taxon>
        <taxon>Spiralia</taxon>
        <taxon>Gnathifera</taxon>
        <taxon>Rotifera</taxon>
        <taxon>Eurotatoria</taxon>
        <taxon>Bdelloidea</taxon>
        <taxon>Philodinida</taxon>
        <taxon>Philodinidae</taxon>
        <taxon>Rotaria</taxon>
    </lineage>
</organism>
<evidence type="ECO:0000256" key="9">
    <source>
        <dbReference type="ARBA" id="ARBA00046278"/>
    </source>
</evidence>
<comment type="catalytic activity">
    <reaction evidence="10">
        <text>S-hexadecanoyl-L-cysteinyl-[protein] + H2O = L-cysteinyl-[protein] + hexadecanoate + H(+)</text>
        <dbReference type="Rhea" id="RHEA:19233"/>
        <dbReference type="Rhea" id="RHEA-COMP:10131"/>
        <dbReference type="Rhea" id="RHEA-COMP:11032"/>
        <dbReference type="ChEBI" id="CHEBI:7896"/>
        <dbReference type="ChEBI" id="CHEBI:15377"/>
        <dbReference type="ChEBI" id="CHEBI:15378"/>
        <dbReference type="ChEBI" id="CHEBI:29950"/>
        <dbReference type="ChEBI" id="CHEBI:74151"/>
        <dbReference type="EC" id="3.1.2.22"/>
    </reaction>
</comment>